<dbReference type="SUPFAM" id="SSF54919">
    <property type="entry name" value="Nucleoside diphosphate kinase, NDK"/>
    <property type="match status" value="1"/>
</dbReference>
<evidence type="ECO:0000313" key="1">
    <source>
        <dbReference type="EMBL" id="CAK9035020.1"/>
    </source>
</evidence>
<dbReference type="EMBL" id="CAXAMM010014918">
    <property type="protein sequence ID" value="CAK9035020.1"/>
    <property type="molecule type" value="Genomic_DNA"/>
</dbReference>
<dbReference type="InterPro" id="IPR036850">
    <property type="entry name" value="NDK-like_dom_sf"/>
</dbReference>
<reference evidence="1 2" key="1">
    <citation type="submission" date="2024-02" db="EMBL/GenBank/DDBJ databases">
        <authorList>
            <person name="Chen Y."/>
            <person name="Shah S."/>
            <person name="Dougan E. K."/>
            <person name="Thang M."/>
            <person name="Chan C."/>
        </authorList>
    </citation>
    <scope>NUCLEOTIDE SEQUENCE [LARGE SCALE GENOMIC DNA]</scope>
</reference>
<organism evidence="1 2">
    <name type="scientific">Durusdinium trenchii</name>
    <dbReference type="NCBI Taxonomy" id="1381693"/>
    <lineage>
        <taxon>Eukaryota</taxon>
        <taxon>Sar</taxon>
        <taxon>Alveolata</taxon>
        <taxon>Dinophyceae</taxon>
        <taxon>Suessiales</taxon>
        <taxon>Symbiodiniaceae</taxon>
        <taxon>Durusdinium</taxon>
    </lineage>
</organism>
<comment type="caution">
    <text evidence="1">The sequence shown here is derived from an EMBL/GenBank/DDBJ whole genome shotgun (WGS) entry which is preliminary data.</text>
</comment>
<sequence>DTGDNGVHGSASPFEALAERCNWLQASIETDAFGKALVASGIPLPTLTDEWFNDPQVDFEGGKKSLFDLLEDLDAAACLKKCKEIAVTNITTKTTEETIQAGGKTHTAFVFVKPHAVHEKVKTLVKQKLMAEGLTIKSEGQIKSTVIDEKKLIDTHYGAIAAKAVTMKPQDLTVQEKSKEGFEKMFGVTWSKVLEDGLVFNALDGAKKLGISTDEVGKKWETLKKGEGIIKFGGGFYCGKVDSIYVINGFYLGMRSKFTADGSSIYYYEVEWPAEKMSWADFRGKLLGPTDPASAPEGSLRQMIYSKWSELGLLSQPDTGDNGVHGSASPFEALAERCNWLQASIETDAFGKALVASGIPLPTLTDEWFNDPQVDFEGALTADA</sequence>
<keyword evidence="2" id="KW-1185">Reference proteome</keyword>
<feature type="non-terminal residue" evidence="1">
    <location>
        <position position="1"/>
    </location>
</feature>
<protein>
    <submittedName>
        <fullName evidence="1">Glutamine synthetase</fullName>
    </submittedName>
</protein>
<dbReference type="Proteomes" id="UP001642464">
    <property type="component" value="Unassembled WGS sequence"/>
</dbReference>
<accession>A0ABP0L784</accession>
<name>A0ABP0L784_9DINO</name>
<gene>
    <name evidence="1" type="ORF">SCF082_LOCUS21116</name>
</gene>
<evidence type="ECO:0000313" key="2">
    <source>
        <dbReference type="Proteomes" id="UP001642464"/>
    </source>
</evidence>
<dbReference type="Gene3D" id="3.30.70.141">
    <property type="entry name" value="Nucleoside diphosphate kinase-like domain"/>
    <property type="match status" value="1"/>
</dbReference>
<proteinExistence type="predicted"/>